<evidence type="ECO:0000313" key="18">
    <source>
        <dbReference type="Proteomes" id="UP000001542"/>
    </source>
</evidence>
<dbReference type="AlphaFoldDB" id="A2DU73"/>
<keyword evidence="10" id="KW-1133">Transmembrane helix</keyword>
<dbReference type="EMBL" id="DS113247">
    <property type="protein sequence ID" value="EAY16066.1"/>
    <property type="molecule type" value="Genomic_DNA"/>
</dbReference>
<evidence type="ECO:0000256" key="13">
    <source>
        <dbReference type="ARBA" id="ARBA00023157"/>
    </source>
</evidence>
<keyword evidence="18" id="KW-1185">Reference proteome</keyword>
<evidence type="ECO:0000256" key="7">
    <source>
        <dbReference type="ARBA" id="ARBA00022741"/>
    </source>
</evidence>
<dbReference type="GO" id="GO:0005524">
    <property type="term" value="F:ATP binding"/>
    <property type="evidence" value="ECO:0007669"/>
    <property type="project" value="UniProtKB-KW"/>
</dbReference>
<evidence type="ECO:0000256" key="15">
    <source>
        <dbReference type="ARBA" id="ARBA00023180"/>
    </source>
</evidence>
<keyword evidence="7" id="KW-0547">Nucleotide-binding</keyword>
<evidence type="ECO:0000256" key="11">
    <source>
        <dbReference type="ARBA" id="ARBA00023136"/>
    </source>
</evidence>
<evidence type="ECO:0000256" key="12">
    <source>
        <dbReference type="ARBA" id="ARBA00023137"/>
    </source>
</evidence>
<organism evidence="17 18">
    <name type="scientific">Trichomonas vaginalis (strain ATCC PRA-98 / G3)</name>
    <dbReference type="NCBI Taxonomy" id="412133"/>
    <lineage>
        <taxon>Eukaryota</taxon>
        <taxon>Metamonada</taxon>
        <taxon>Parabasalia</taxon>
        <taxon>Trichomonadida</taxon>
        <taxon>Trichomonadidae</taxon>
        <taxon>Trichomonas</taxon>
    </lineage>
</organism>
<keyword evidence="15" id="KW-0325">Glycoprotein</keyword>
<reference evidence="17" key="1">
    <citation type="submission" date="2006-10" db="EMBL/GenBank/DDBJ databases">
        <authorList>
            <person name="Amadeo P."/>
            <person name="Zhao Q."/>
            <person name="Wortman J."/>
            <person name="Fraser-Liggett C."/>
            <person name="Carlton J."/>
        </authorList>
    </citation>
    <scope>NUCLEOTIDE SEQUENCE</scope>
    <source>
        <strain evidence="17">G3</strain>
    </source>
</reference>
<evidence type="ECO:0000256" key="14">
    <source>
        <dbReference type="ARBA" id="ARBA00023170"/>
    </source>
</evidence>
<keyword evidence="9" id="KW-0067">ATP-binding</keyword>
<evidence type="ECO:0000256" key="9">
    <source>
        <dbReference type="ARBA" id="ARBA00022840"/>
    </source>
</evidence>
<dbReference type="SMR" id="A2DU73"/>
<evidence type="ECO:0000256" key="5">
    <source>
        <dbReference type="ARBA" id="ARBA00022692"/>
    </source>
</evidence>
<reference evidence="17" key="2">
    <citation type="journal article" date="2007" name="Science">
        <title>Draft genome sequence of the sexually transmitted pathogen Trichomonas vaginalis.</title>
        <authorList>
            <person name="Carlton J.M."/>
            <person name="Hirt R.P."/>
            <person name="Silva J.C."/>
            <person name="Delcher A.L."/>
            <person name="Schatz M."/>
            <person name="Zhao Q."/>
            <person name="Wortman J.R."/>
            <person name="Bidwell S.L."/>
            <person name="Alsmark U.C.M."/>
            <person name="Besteiro S."/>
            <person name="Sicheritz-Ponten T."/>
            <person name="Noel C.J."/>
            <person name="Dacks J.B."/>
            <person name="Foster P.G."/>
            <person name="Simillion C."/>
            <person name="Van de Peer Y."/>
            <person name="Miranda-Saavedra D."/>
            <person name="Barton G.J."/>
            <person name="Westrop G.D."/>
            <person name="Mueller S."/>
            <person name="Dessi D."/>
            <person name="Fiori P.L."/>
            <person name="Ren Q."/>
            <person name="Paulsen I."/>
            <person name="Zhang H."/>
            <person name="Bastida-Corcuera F.D."/>
            <person name="Simoes-Barbosa A."/>
            <person name="Brown M.T."/>
            <person name="Hayes R.D."/>
            <person name="Mukherjee M."/>
            <person name="Okumura C.Y."/>
            <person name="Schneider R."/>
            <person name="Smith A.J."/>
            <person name="Vanacova S."/>
            <person name="Villalvazo M."/>
            <person name="Haas B.J."/>
            <person name="Pertea M."/>
            <person name="Feldblyum T.V."/>
            <person name="Utterback T.R."/>
            <person name="Shu C.L."/>
            <person name="Osoegawa K."/>
            <person name="de Jong P.J."/>
            <person name="Hrdy I."/>
            <person name="Horvathova L."/>
            <person name="Zubacova Z."/>
            <person name="Dolezal P."/>
            <person name="Malik S.B."/>
            <person name="Logsdon J.M. Jr."/>
            <person name="Henze K."/>
            <person name="Gupta A."/>
            <person name="Wang C.C."/>
            <person name="Dunne R.L."/>
            <person name="Upcroft J.A."/>
            <person name="Upcroft P."/>
            <person name="White O."/>
            <person name="Salzberg S.L."/>
            <person name="Tang P."/>
            <person name="Chiu C.-H."/>
            <person name="Lee Y.-S."/>
            <person name="Embley T.M."/>
            <person name="Coombs G.H."/>
            <person name="Mottram J.C."/>
            <person name="Tachezy J."/>
            <person name="Fraser-Liggett C.M."/>
            <person name="Johnson P.J."/>
        </authorList>
    </citation>
    <scope>NUCLEOTIDE SEQUENCE [LARGE SCALE GENOMIC DNA]</scope>
    <source>
        <strain evidence="17">G3</strain>
    </source>
</reference>
<evidence type="ECO:0000313" key="17">
    <source>
        <dbReference type="EMBL" id="EAY16066.1"/>
    </source>
</evidence>
<keyword evidence="11" id="KW-0472">Membrane</keyword>
<keyword evidence="13" id="KW-1015">Disulfide bond</keyword>
<protein>
    <recommendedName>
        <fullName evidence="2">receptor protein-tyrosine kinase</fullName>
        <ecNumber evidence="2">2.7.10.1</ecNumber>
    </recommendedName>
</protein>
<keyword evidence="8" id="KW-0418">Kinase</keyword>
<dbReference type="RefSeq" id="XP_001328289.1">
    <property type="nucleotide sequence ID" value="XM_001328254.1"/>
</dbReference>
<evidence type="ECO:0000256" key="1">
    <source>
        <dbReference type="ARBA" id="ARBA00004251"/>
    </source>
</evidence>
<dbReference type="VEuPathDB" id="TrichDB:TVAGG3_0438330"/>
<keyword evidence="6" id="KW-0732">Signal</keyword>
<accession>A2DU73</accession>
<proteinExistence type="predicted"/>
<dbReference type="Pfam" id="PF12810">
    <property type="entry name" value="ALK_LTK_GRD"/>
    <property type="match status" value="1"/>
</dbReference>
<evidence type="ECO:0000256" key="8">
    <source>
        <dbReference type="ARBA" id="ARBA00022777"/>
    </source>
</evidence>
<dbReference type="GO" id="GO:0004714">
    <property type="term" value="F:transmembrane receptor protein tyrosine kinase activity"/>
    <property type="evidence" value="ECO:0007669"/>
    <property type="project" value="UniProtKB-EC"/>
</dbReference>
<dbReference type="GO" id="GO:0005886">
    <property type="term" value="C:plasma membrane"/>
    <property type="evidence" value="ECO:0007669"/>
    <property type="project" value="UniProtKB-SubCell"/>
</dbReference>
<evidence type="ECO:0000256" key="3">
    <source>
        <dbReference type="ARBA" id="ARBA00022475"/>
    </source>
</evidence>
<keyword evidence="12" id="KW-0829">Tyrosine-protein kinase</keyword>
<evidence type="ECO:0000256" key="2">
    <source>
        <dbReference type="ARBA" id="ARBA00011902"/>
    </source>
</evidence>
<dbReference type="VEuPathDB" id="TrichDB:TVAG_278320"/>
<keyword evidence="14" id="KW-0675">Receptor</keyword>
<name>A2DU73_TRIV3</name>
<keyword evidence="3" id="KW-1003">Cell membrane</keyword>
<dbReference type="InParanoid" id="A2DU73"/>
<feature type="domain" description="ALK/LTK-like glycine-rich" evidence="16">
    <location>
        <begin position="38"/>
        <end position="315"/>
    </location>
</feature>
<evidence type="ECO:0000259" key="16">
    <source>
        <dbReference type="Pfam" id="PF12810"/>
    </source>
</evidence>
<dbReference type="Proteomes" id="UP000001542">
    <property type="component" value="Unassembled WGS sequence"/>
</dbReference>
<evidence type="ECO:0000256" key="6">
    <source>
        <dbReference type="ARBA" id="ARBA00022729"/>
    </source>
</evidence>
<evidence type="ECO:0000256" key="10">
    <source>
        <dbReference type="ARBA" id="ARBA00022989"/>
    </source>
</evidence>
<comment type="subcellular location">
    <subcellularLocation>
        <location evidence="1">Cell membrane</location>
        <topology evidence="1">Single-pass type I membrane protein</topology>
    </subcellularLocation>
</comment>
<sequence length="343" mass="36681">MLEYKLSKNVGTKNVTKNKNQYVFGYPCQDNQYDCSPYTVYLKPGSYLFETWGSRGDFQNWSENPSIPGFGGYTSGMLTIENPLIVYLYIGSISFFNSILEYTGKLYLFGGGSSDVRLYANESFDWYNPLSLRSRIMVSGGGGSAEWQGSAGGHAGGLIGGTGQSDCSMAGYSCSESRSGGGTQTSGGSAAPTVVSPTNKLLTGYPGLFGMSQLDYSSNDMGGIGGNGYYSGASVNYTGSGGGGSSFISGYEGCIALNSSIDETPSPTNSPIHYSGIFFTNPIMIEGNKNMPLYYSPTSRGIGNKGRGAIRITILLSKACSCYNYCLYSQFRYILYLGFIDCL</sequence>
<dbReference type="InterPro" id="IPR055163">
    <property type="entry name" value="ALK/LTK-like_GRD"/>
</dbReference>
<keyword evidence="4" id="KW-0808">Transferase</keyword>
<evidence type="ECO:0000256" key="4">
    <source>
        <dbReference type="ARBA" id="ARBA00022679"/>
    </source>
</evidence>
<gene>
    <name evidence="17" type="ORF">TVAG_278320</name>
</gene>
<dbReference type="KEGG" id="tva:4774073"/>
<dbReference type="EC" id="2.7.10.1" evidence="2"/>
<keyword evidence="5" id="KW-0812">Transmembrane</keyword>